<feature type="non-terminal residue" evidence="11">
    <location>
        <position position="379"/>
    </location>
</feature>
<keyword evidence="3" id="KW-0540">Nuclease</keyword>
<evidence type="ECO:0000256" key="2">
    <source>
        <dbReference type="ARBA" id="ARBA00022695"/>
    </source>
</evidence>
<dbReference type="InterPro" id="IPR005162">
    <property type="entry name" value="Retrotrans_gag_dom"/>
</dbReference>
<keyword evidence="10" id="KW-1185">Reference proteome</keyword>
<evidence type="ECO:0000256" key="6">
    <source>
        <dbReference type="ARBA" id="ARBA00022918"/>
    </source>
</evidence>
<reference evidence="10" key="1">
    <citation type="journal article" date="2020" name="Nat. Genet.">
        <title>Genomic diversifications of five Gossypium allopolyploid species and their impact on cotton improvement.</title>
        <authorList>
            <person name="Chen Z.J."/>
            <person name="Sreedasyam A."/>
            <person name="Ando A."/>
            <person name="Song Q."/>
            <person name="De Santiago L.M."/>
            <person name="Hulse-Kemp A.M."/>
            <person name="Ding M."/>
            <person name="Ye W."/>
            <person name="Kirkbride R.C."/>
            <person name="Jenkins J."/>
            <person name="Plott C."/>
            <person name="Lovell J."/>
            <person name="Lin Y.M."/>
            <person name="Vaughn R."/>
            <person name="Liu B."/>
            <person name="Simpson S."/>
            <person name="Scheffler B.E."/>
            <person name="Wen L."/>
            <person name="Saski C.A."/>
            <person name="Grover C.E."/>
            <person name="Hu G."/>
            <person name="Conover J.L."/>
            <person name="Carlson J.W."/>
            <person name="Shu S."/>
            <person name="Boston L.B."/>
            <person name="Williams M."/>
            <person name="Peterson D.G."/>
            <person name="McGee K."/>
            <person name="Jones D.C."/>
            <person name="Wendel J.F."/>
            <person name="Stelly D.M."/>
            <person name="Grimwood J."/>
            <person name="Schmutz J."/>
        </authorList>
    </citation>
    <scope>NUCLEOTIDE SEQUENCE [LARGE SCALE GENOMIC DNA]</scope>
    <source>
        <strain evidence="10">cv. TM-1</strain>
    </source>
</reference>
<evidence type="ECO:0000259" key="8">
    <source>
        <dbReference type="Pfam" id="PF17917"/>
    </source>
</evidence>
<feature type="domain" description="Integrase zinc-binding" evidence="9">
    <location>
        <begin position="320"/>
        <end position="376"/>
    </location>
</feature>
<dbReference type="InterPro" id="IPR041373">
    <property type="entry name" value="RT_RNaseH"/>
</dbReference>
<protein>
    <submittedName>
        <fullName evidence="11">Uncharacterized protein</fullName>
    </submittedName>
</protein>
<feature type="domain" description="Reverse transcriptase RNase H-like" evidence="8">
    <location>
        <begin position="156"/>
        <end position="238"/>
    </location>
</feature>
<dbReference type="Gene3D" id="1.10.340.70">
    <property type="match status" value="1"/>
</dbReference>
<evidence type="ECO:0000256" key="5">
    <source>
        <dbReference type="ARBA" id="ARBA00022801"/>
    </source>
</evidence>
<dbReference type="PANTHER" id="PTHR35046:SF9">
    <property type="entry name" value="RNA-DIRECTED DNA POLYMERASE"/>
    <property type="match status" value="1"/>
</dbReference>
<feature type="domain" description="Retrotransposon gag" evidence="7">
    <location>
        <begin position="1"/>
        <end position="61"/>
    </location>
</feature>
<evidence type="ECO:0000256" key="3">
    <source>
        <dbReference type="ARBA" id="ARBA00022722"/>
    </source>
</evidence>
<dbReference type="Pfam" id="PF17921">
    <property type="entry name" value="Integrase_H2C2"/>
    <property type="match status" value="1"/>
</dbReference>
<proteinExistence type="predicted"/>
<dbReference type="PANTHER" id="PTHR35046">
    <property type="entry name" value="ZINC KNUCKLE (CCHC-TYPE) FAMILY PROTEIN"/>
    <property type="match status" value="1"/>
</dbReference>
<sequence>MRKRFIPTYYHRELCQKLQSLTQGQRSVEDYYKEMEVAMIRTDVEEEREATMARFLTGLNRDIANIIELHHYVEVIDMVHMAIKDFKDVFLEEIPNGLPPIRGIEHQIDLVPGVAIPNRPAYRSNPEETKELQKQVNELLEKGYVRESLSPFAVPGAVLTQDGRPVAYFSEKINGATLNYPTYDKEMYALIRALETWQHYLWPKEFVIHTDHEALKHLRGQTKLNKRHAKWVEFLESFPYVIKYKQGKENIVADVLSRRYALLNYLDVKLLGFAYLKELYTDDSDFGEVYKLCVPGAYDRYYQQDGFLFRENKLCIPQGSTRNLLVHEAHSGGLMGHFGIAKTLAVLQEHFYWPKMKRDVAKVCNRCIVCKKAKSRVQP</sequence>
<dbReference type="Pfam" id="PF17917">
    <property type="entry name" value="RT_RNaseH"/>
    <property type="match status" value="1"/>
</dbReference>
<dbReference type="InterPro" id="IPR043502">
    <property type="entry name" value="DNA/RNA_pol_sf"/>
</dbReference>
<dbReference type="Pfam" id="PF03732">
    <property type="entry name" value="Retrotrans_gag"/>
    <property type="match status" value="1"/>
</dbReference>
<gene>
    <name evidence="11" type="primary">LOC121217181</name>
</gene>
<evidence type="ECO:0000259" key="9">
    <source>
        <dbReference type="Pfam" id="PF17921"/>
    </source>
</evidence>
<dbReference type="GeneID" id="121217181"/>
<evidence type="ECO:0000313" key="11">
    <source>
        <dbReference type="RefSeq" id="XP_040948651.1"/>
    </source>
</evidence>
<reference evidence="11" key="2">
    <citation type="submission" date="2025-08" db="UniProtKB">
        <authorList>
            <consortium name="RefSeq"/>
        </authorList>
    </citation>
    <scope>IDENTIFICATION</scope>
</reference>
<dbReference type="RefSeq" id="XP_040948651.1">
    <property type="nucleotide sequence ID" value="XM_041092717.1"/>
</dbReference>
<name>A0ABM3A1B7_GOSHI</name>
<dbReference type="Gene3D" id="3.10.10.10">
    <property type="entry name" value="HIV Type 1 Reverse Transcriptase, subunit A, domain 1"/>
    <property type="match status" value="1"/>
</dbReference>
<dbReference type="Proteomes" id="UP000818029">
    <property type="component" value="Chromosome D05"/>
</dbReference>
<keyword evidence="6" id="KW-0695">RNA-directed DNA polymerase</keyword>
<dbReference type="InterPro" id="IPR041588">
    <property type="entry name" value="Integrase_H2C2"/>
</dbReference>
<evidence type="ECO:0000259" key="7">
    <source>
        <dbReference type="Pfam" id="PF03732"/>
    </source>
</evidence>
<keyword evidence="4" id="KW-0255">Endonuclease</keyword>
<dbReference type="CDD" id="cd09274">
    <property type="entry name" value="RNase_HI_RT_Ty3"/>
    <property type="match status" value="1"/>
</dbReference>
<organism evidence="10 11">
    <name type="scientific">Gossypium hirsutum</name>
    <name type="common">Upland cotton</name>
    <name type="synonym">Gossypium mexicanum</name>
    <dbReference type="NCBI Taxonomy" id="3635"/>
    <lineage>
        <taxon>Eukaryota</taxon>
        <taxon>Viridiplantae</taxon>
        <taxon>Streptophyta</taxon>
        <taxon>Embryophyta</taxon>
        <taxon>Tracheophyta</taxon>
        <taxon>Spermatophyta</taxon>
        <taxon>Magnoliopsida</taxon>
        <taxon>eudicotyledons</taxon>
        <taxon>Gunneridae</taxon>
        <taxon>Pentapetalae</taxon>
        <taxon>rosids</taxon>
        <taxon>malvids</taxon>
        <taxon>Malvales</taxon>
        <taxon>Malvaceae</taxon>
        <taxon>Malvoideae</taxon>
        <taxon>Gossypium</taxon>
    </lineage>
</organism>
<keyword evidence="1" id="KW-0808">Transferase</keyword>
<keyword evidence="2" id="KW-0548">Nucleotidyltransferase</keyword>
<evidence type="ECO:0000256" key="4">
    <source>
        <dbReference type="ARBA" id="ARBA00022759"/>
    </source>
</evidence>
<evidence type="ECO:0000313" key="10">
    <source>
        <dbReference type="Proteomes" id="UP000818029"/>
    </source>
</evidence>
<dbReference type="SUPFAM" id="SSF56672">
    <property type="entry name" value="DNA/RNA polymerases"/>
    <property type="match status" value="2"/>
</dbReference>
<evidence type="ECO:0000256" key="1">
    <source>
        <dbReference type="ARBA" id="ARBA00022679"/>
    </source>
</evidence>
<accession>A0ABM3A1B7</accession>
<keyword evidence="5" id="KW-0378">Hydrolase</keyword>